<sequence>MSPAEIVKILHTTNWKFFKKLAPQTLGAWIDRSGKVPRWSDATLRRVEKGNKPGGLTTRVGILVWTQNLCEELQAHF</sequence>
<dbReference type="EMBL" id="MU269071">
    <property type="protein sequence ID" value="KAH7903292.1"/>
    <property type="molecule type" value="Genomic_DNA"/>
</dbReference>
<keyword evidence="2" id="KW-1185">Reference proteome</keyword>
<comment type="caution">
    <text evidence="1">The sequence shown here is derived from an EMBL/GenBank/DDBJ whole genome shotgun (WGS) entry which is preliminary data.</text>
</comment>
<dbReference type="Proteomes" id="UP000790377">
    <property type="component" value="Unassembled WGS sequence"/>
</dbReference>
<evidence type="ECO:0000313" key="1">
    <source>
        <dbReference type="EMBL" id="KAH7903292.1"/>
    </source>
</evidence>
<accession>A0ACB7ZRG9</accession>
<organism evidence="1 2">
    <name type="scientific">Hygrophoropsis aurantiaca</name>
    <dbReference type="NCBI Taxonomy" id="72124"/>
    <lineage>
        <taxon>Eukaryota</taxon>
        <taxon>Fungi</taxon>
        <taxon>Dikarya</taxon>
        <taxon>Basidiomycota</taxon>
        <taxon>Agaricomycotina</taxon>
        <taxon>Agaricomycetes</taxon>
        <taxon>Agaricomycetidae</taxon>
        <taxon>Boletales</taxon>
        <taxon>Coniophorineae</taxon>
        <taxon>Hygrophoropsidaceae</taxon>
        <taxon>Hygrophoropsis</taxon>
    </lineage>
</organism>
<protein>
    <submittedName>
        <fullName evidence="1">Uncharacterized protein</fullName>
    </submittedName>
</protein>
<name>A0ACB7ZRG9_9AGAM</name>
<proteinExistence type="predicted"/>
<reference evidence="1" key="1">
    <citation type="journal article" date="2021" name="New Phytol.">
        <title>Evolutionary innovations through gain and loss of genes in the ectomycorrhizal Boletales.</title>
        <authorList>
            <person name="Wu G."/>
            <person name="Miyauchi S."/>
            <person name="Morin E."/>
            <person name="Kuo A."/>
            <person name="Drula E."/>
            <person name="Varga T."/>
            <person name="Kohler A."/>
            <person name="Feng B."/>
            <person name="Cao Y."/>
            <person name="Lipzen A."/>
            <person name="Daum C."/>
            <person name="Hundley H."/>
            <person name="Pangilinan J."/>
            <person name="Johnson J."/>
            <person name="Barry K."/>
            <person name="LaButti K."/>
            <person name="Ng V."/>
            <person name="Ahrendt S."/>
            <person name="Min B."/>
            <person name="Choi I.G."/>
            <person name="Park H."/>
            <person name="Plett J.M."/>
            <person name="Magnuson J."/>
            <person name="Spatafora J.W."/>
            <person name="Nagy L.G."/>
            <person name="Henrissat B."/>
            <person name="Grigoriev I.V."/>
            <person name="Yang Z.L."/>
            <person name="Xu J."/>
            <person name="Martin F.M."/>
        </authorList>
    </citation>
    <scope>NUCLEOTIDE SEQUENCE</scope>
    <source>
        <strain evidence="1">ATCC 28755</strain>
    </source>
</reference>
<gene>
    <name evidence="1" type="ORF">BJ138DRAFT_1020875</name>
</gene>
<evidence type="ECO:0000313" key="2">
    <source>
        <dbReference type="Proteomes" id="UP000790377"/>
    </source>
</evidence>